<evidence type="ECO:0000313" key="4">
    <source>
        <dbReference type="Proteomes" id="UP001583177"/>
    </source>
</evidence>
<reference evidence="3 4" key="1">
    <citation type="journal article" date="2024" name="IMA Fungus">
        <title>IMA Genome - F19 : A genome assembly and annotation guide to empower mycologists, including annotated draft genome sequences of Ceratocystis pirilliformis, Diaporthe australafricana, Fusarium ophioides, Paecilomyces lecythidis, and Sporothrix stenoceras.</title>
        <authorList>
            <person name="Aylward J."/>
            <person name="Wilson A.M."/>
            <person name="Visagie C.M."/>
            <person name="Spraker J."/>
            <person name="Barnes I."/>
            <person name="Buitendag C."/>
            <person name="Ceriani C."/>
            <person name="Del Mar Angel L."/>
            <person name="du Plessis D."/>
            <person name="Fuchs T."/>
            <person name="Gasser K."/>
            <person name="Kramer D."/>
            <person name="Li W."/>
            <person name="Munsamy K."/>
            <person name="Piso A."/>
            <person name="Price J.L."/>
            <person name="Sonnekus B."/>
            <person name="Thomas C."/>
            <person name="van der Nest A."/>
            <person name="van Dijk A."/>
            <person name="van Heerden A."/>
            <person name="van Vuuren N."/>
            <person name="Yilmaz N."/>
            <person name="Duong T.A."/>
            <person name="van der Merwe N.A."/>
            <person name="Wingfield M.J."/>
            <person name="Wingfield B.D."/>
        </authorList>
    </citation>
    <scope>NUCLEOTIDE SEQUENCE [LARGE SCALE GENOMIC DNA]</scope>
    <source>
        <strain evidence="3 4">CMW 18300</strain>
    </source>
</reference>
<feature type="compositionally biased region" description="Basic and acidic residues" evidence="1">
    <location>
        <begin position="115"/>
        <end position="137"/>
    </location>
</feature>
<dbReference type="Pfam" id="PF00226">
    <property type="entry name" value="DnaJ"/>
    <property type="match status" value="1"/>
</dbReference>
<dbReference type="CDD" id="cd06257">
    <property type="entry name" value="DnaJ"/>
    <property type="match status" value="1"/>
</dbReference>
<accession>A0ABR3WWM6</accession>
<feature type="domain" description="J" evidence="2">
    <location>
        <begin position="14"/>
        <end position="78"/>
    </location>
</feature>
<dbReference type="SUPFAM" id="SSF46565">
    <property type="entry name" value="Chaperone J-domain"/>
    <property type="match status" value="1"/>
</dbReference>
<organism evidence="3 4">
    <name type="scientific">Diaporthe australafricana</name>
    <dbReference type="NCBI Taxonomy" id="127596"/>
    <lineage>
        <taxon>Eukaryota</taxon>
        <taxon>Fungi</taxon>
        <taxon>Dikarya</taxon>
        <taxon>Ascomycota</taxon>
        <taxon>Pezizomycotina</taxon>
        <taxon>Sordariomycetes</taxon>
        <taxon>Sordariomycetidae</taxon>
        <taxon>Diaporthales</taxon>
        <taxon>Diaporthaceae</taxon>
        <taxon>Diaporthe</taxon>
    </lineage>
</organism>
<evidence type="ECO:0000256" key="1">
    <source>
        <dbReference type="SAM" id="MobiDB-lite"/>
    </source>
</evidence>
<feature type="region of interest" description="Disordered" evidence="1">
    <location>
        <begin position="82"/>
        <end position="138"/>
    </location>
</feature>
<protein>
    <recommendedName>
        <fullName evidence="2">J domain-containing protein</fullName>
    </recommendedName>
</protein>
<comment type="caution">
    <text evidence="3">The sequence shown here is derived from an EMBL/GenBank/DDBJ whole genome shotgun (WGS) entry which is preliminary data.</text>
</comment>
<sequence>MRFASSDNDDYKADHFGILGLKPPVTIAEIEKARSRRLFETHPDHNKDIKDNSENIKVQDAGRILKDPVKRAKCEAFYWSQQESARPAAEARQQASDAPKAGVDIKNALRRSQQARRDEEHAKVVSQKREQAKRAQELADMVAREKKKLAGRYEELLRKAWEGDGRTANKPKKGPARPTAAKRPPLNSSRAPEAKVPKYNAAKRAAEAAKKAELAREGQKTARLVVVRAIPYFTQLAHVFEPLFKLKPGRILHSCLEDGTARVEFFTAEEAQVFYRFVTETGQYVVRGKNIKAAAMYAGQFEPPQGPEFISRSIRIFVPSAASEGQTALHTAVESILHKLGFEARFEKVVPTGRYLALDYASVEDAKNAKAVLEKHYPNLEVSFHTDPYARSWGTETGKDSTKDKSGDFFSMLISALLL</sequence>
<dbReference type="EMBL" id="JAWRVE010000047">
    <property type="protein sequence ID" value="KAL1868085.1"/>
    <property type="molecule type" value="Genomic_DNA"/>
</dbReference>
<dbReference type="InterPro" id="IPR036869">
    <property type="entry name" value="J_dom_sf"/>
</dbReference>
<dbReference type="Gene3D" id="1.10.287.110">
    <property type="entry name" value="DnaJ domain"/>
    <property type="match status" value="1"/>
</dbReference>
<dbReference type="InterPro" id="IPR001623">
    <property type="entry name" value="DnaJ_domain"/>
</dbReference>
<feature type="region of interest" description="Disordered" evidence="1">
    <location>
        <begin position="163"/>
        <end position="202"/>
    </location>
</feature>
<keyword evidence="4" id="KW-1185">Reference proteome</keyword>
<gene>
    <name evidence="3" type="ORF">Daus18300_006066</name>
</gene>
<evidence type="ECO:0000313" key="3">
    <source>
        <dbReference type="EMBL" id="KAL1868085.1"/>
    </source>
</evidence>
<proteinExistence type="predicted"/>
<name>A0ABR3WWM6_9PEZI</name>
<dbReference type="Proteomes" id="UP001583177">
    <property type="component" value="Unassembled WGS sequence"/>
</dbReference>
<dbReference type="PROSITE" id="PS50076">
    <property type="entry name" value="DNAJ_2"/>
    <property type="match status" value="1"/>
</dbReference>
<evidence type="ECO:0000259" key="2">
    <source>
        <dbReference type="PROSITE" id="PS50076"/>
    </source>
</evidence>